<dbReference type="SUPFAM" id="SSF49899">
    <property type="entry name" value="Concanavalin A-like lectins/glucanases"/>
    <property type="match status" value="1"/>
</dbReference>
<proteinExistence type="predicted"/>
<dbReference type="Pfam" id="PF13385">
    <property type="entry name" value="Laminin_G_3"/>
    <property type="match status" value="1"/>
</dbReference>
<evidence type="ECO:0000256" key="1">
    <source>
        <dbReference type="ARBA" id="ARBA00022729"/>
    </source>
</evidence>
<comment type="caution">
    <text evidence="5">The sequence shown here is derived from an EMBL/GenBank/DDBJ whole genome shotgun (WGS) entry which is preliminary data.</text>
</comment>
<dbReference type="AlphaFoldDB" id="A0A939ERE2"/>
<dbReference type="GO" id="GO:0004553">
    <property type="term" value="F:hydrolase activity, hydrolyzing O-glycosyl compounds"/>
    <property type="evidence" value="ECO:0007669"/>
    <property type="project" value="UniProtKB-ARBA"/>
</dbReference>
<keyword evidence="1 3" id="KW-0732">Signal</keyword>
<dbReference type="PANTHER" id="PTHR42535">
    <property type="entry name" value="OOKINETE PROTEIN, PUTATIVE-RELATED"/>
    <property type="match status" value="1"/>
</dbReference>
<evidence type="ECO:0000256" key="2">
    <source>
        <dbReference type="ARBA" id="ARBA00023157"/>
    </source>
</evidence>
<dbReference type="PROSITE" id="PS51257">
    <property type="entry name" value="PROKAR_LIPOPROTEIN"/>
    <property type="match status" value="1"/>
</dbReference>
<dbReference type="Proteomes" id="UP000664144">
    <property type="component" value="Unassembled WGS sequence"/>
</dbReference>
<protein>
    <submittedName>
        <fullName evidence="5">T9SS type A sorting domain-containing protein</fullName>
    </submittedName>
</protein>
<dbReference type="Gene3D" id="2.60.120.200">
    <property type="match status" value="1"/>
</dbReference>
<dbReference type="GO" id="GO:0005975">
    <property type="term" value="P:carbohydrate metabolic process"/>
    <property type="evidence" value="ECO:0007669"/>
    <property type="project" value="UniProtKB-ARBA"/>
</dbReference>
<dbReference type="InterPro" id="IPR006558">
    <property type="entry name" value="LamG-like"/>
</dbReference>
<organism evidence="5 6">
    <name type="scientific">Hymenobacter telluris</name>
    <dbReference type="NCBI Taxonomy" id="2816474"/>
    <lineage>
        <taxon>Bacteria</taxon>
        <taxon>Pseudomonadati</taxon>
        <taxon>Bacteroidota</taxon>
        <taxon>Cytophagia</taxon>
        <taxon>Cytophagales</taxon>
        <taxon>Hymenobacteraceae</taxon>
        <taxon>Hymenobacter</taxon>
    </lineage>
</organism>
<dbReference type="NCBIfam" id="TIGR04183">
    <property type="entry name" value="Por_Secre_tail"/>
    <property type="match status" value="1"/>
</dbReference>
<feature type="chain" id="PRO_5037780885" evidence="3">
    <location>
        <begin position="40"/>
        <end position="351"/>
    </location>
</feature>
<accession>A0A939ERE2</accession>
<reference evidence="5" key="1">
    <citation type="submission" date="2021-03" db="EMBL/GenBank/DDBJ databases">
        <authorList>
            <person name="Kim M.K."/>
        </authorList>
    </citation>
    <scope>NUCLEOTIDE SEQUENCE</scope>
    <source>
        <strain evidence="5">BT186</strain>
    </source>
</reference>
<feature type="signal peptide" evidence="3">
    <location>
        <begin position="1"/>
        <end position="39"/>
    </location>
</feature>
<evidence type="ECO:0000259" key="4">
    <source>
        <dbReference type="SMART" id="SM00560"/>
    </source>
</evidence>
<dbReference type="InterPro" id="IPR026444">
    <property type="entry name" value="Secre_tail"/>
</dbReference>
<evidence type="ECO:0000256" key="3">
    <source>
        <dbReference type="SAM" id="SignalP"/>
    </source>
</evidence>
<dbReference type="PANTHER" id="PTHR42535:SF2">
    <property type="entry name" value="CHROMOSOME UNDETERMINED SCAFFOLD_146, WHOLE GENOME SHOTGUN SEQUENCE"/>
    <property type="match status" value="1"/>
</dbReference>
<keyword evidence="6" id="KW-1185">Reference proteome</keyword>
<gene>
    <name evidence="5" type="ORF">J0X19_00365</name>
</gene>
<name>A0A939ERE2_9BACT</name>
<dbReference type="SMART" id="SM00560">
    <property type="entry name" value="LamGL"/>
    <property type="match status" value="1"/>
</dbReference>
<feature type="domain" description="LamG-like jellyroll fold" evidence="4">
    <location>
        <begin position="62"/>
        <end position="198"/>
    </location>
</feature>
<evidence type="ECO:0000313" key="5">
    <source>
        <dbReference type="EMBL" id="MBO0356384.1"/>
    </source>
</evidence>
<keyword evidence="2" id="KW-1015">Disulfide bond</keyword>
<sequence>MKKLYFSSAPTTSTGSCLRQLCGSALLAALLGGSLSASAQTALLFNGTTKYVQANTVTLNTTSLSMESWVKVTAFKTTFPYITSVMGVEDGNNAAMLRFGDATVSPNRMQFVLTVGATQYKVNSLATFNVNTWYHVAGTFDGTTMRLYVNGVLDNSTAAVGTAAGTGTFMLGRNYEALRTLNGSLDEARVWTRTLTAAEIAASPCQVSATAAGLEAYWRLNEGTGTVANDLTGRGHTGTLMGMTNTDWSTVIPTSCAALATASPRAASDLQVQVLGNPARGTQAEIEIRGVKNQPVTVQLLNMLGAVVSTRQVQSAAAEQRSSVPLPAAAGLYVVRVSTPAGTVATKLLKE</sequence>
<evidence type="ECO:0000313" key="6">
    <source>
        <dbReference type="Proteomes" id="UP000664144"/>
    </source>
</evidence>
<dbReference type="InterPro" id="IPR013320">
    <property type="entry name" value="ConA-like_dom_sf"/>
</dbReference>
<dbReference type="EMBL" id="JAFLQZ010000001">
    <property type="protein sequence ID" value="MBO0356384.1"/>
    <property type="molecule type" value="Genomic_DNA"/>
</dbReference>
<dbReference type="RefSeq" id="WP_206979900.1">
    <property type="nucleotide sequence ID" value="NZ_JAFLQZ010000001.1"/>
</dbReference>